<evidence type="ECO:0000313" key="3">
    <source>
        <dbReference type="Proteomes" id="UP000317977"/>
    </source>
</evidence>
<evidence type="ECO:0000256" key="1">
    <source>
        <dbReference type="SAM" id="MobiDB-lite"/>
    </source>
</evidence>
<sequence length="75" mass="8015">MLRIPKVYKPSSVRVVTSTSEGFVGIGFDVEGEDTVRVRLSVEDAVGLGHLIRSHSDGSSGMPRRDVSSSSPVVE</sequence>
<accession>A0A5C6E6K8</accession>
<comment type="caution">
    <text evidence="2">The sequence shown here is derived from an EMBL/GenBank/DDBJ whole genome shotgun (WGS) entry which is preliminary data.</text>
</comment>
<organism evidence="2 3">
    <name type="scientific">Rubripirellula reticaptiva</name>
    <dbReference type="NCBI Taxonomy" id="2528013"/>
    <lineage>
        <taxon>Bacteria</taxon>
        <taxon>Pseudomonadati</taxon>
        <taxon>Planctomycetota</taxon>
        <taxon>Planctomycetia</taxon>
        <taxon>Pirellulales</taxon>
        <taxon>Pirellulaceae</taxon>
        <taxon>Rubripirellula</taxon>
    </lineage>
</organism>
<proteinExistence type="predicted"/>
<protein>
    <submittedName>
        <fullName evidence="2">Uncharacterized protein</fullName>
    </submittedName>
</protein>
<evidence type="ECO:0000313" key="2">
    <source>
        <dbReference type="EMBL" id="TWU44478.1"/>
    </source>
</evidence>
<dbReference type="Proteomes" id="UP000317977">
    <property type="component" value="Unassembled WGS sequence"/>
</dbReference>
<keyword evidence="3" id="KW-1185">Reference proteome</keyword>
<dbReference type="EMBL" id="SJPX01000010">
    <property type="protein sequence ID" value="TWU44478.1"/>
    <property type="molecule type" value="Genomic_DNA"/>
</dbReference>
<feature type="region of interest" description="Disordered" evidence="1">
    <location>
        <begin position="52"/>
        <end position="75"/>
    </location>
</feature>
<gene>
    <name evidence="2" type="ORF">Poly59_61500</name>
</gene>
<dbReference type="AlphaFoldDB" id="A0A5C6E6K8"/>
<name>A0A5C6E6K8_9BACT</name>
<reference evidence="2 3" key="1">
    <citation type="submission" date="2019-02" db="EMBL/GenBank/DDBJ databases">
        <title>Deep-cultivation of Planctomycetes and their phenomic and genomic characterization uncovers novel biology.</title>
        <authorList>
            <person name="Wiegand S."/>
            <person name="Jogler M."/>
            <person name="Boedeker C."/>
            <person name="Pinto D."/>
            <person name="Vollmers J."/>
            <person name="Rivas-Marin E."/>
            <person name="Kohn T."/>
            <person name="Peeters S.H."/>
            <person name="Heuer A."/>
            <person name="Rast P."/>
            <person name="Oberbeckmann S."/>
            <person name="Bunk B."/>
            <person name="Jeske O."/>
            <person name="Meyerdierks A."/>
            <person name="Storesund J.E."/>
            <person name="Kallscheuer N."/>
            <person name="Luecker S."/>
            <person name="Lage O.M."/>
            <person name="Pohl T."/>
            <person name="Merkel B.J."/>
            <person name="Hornburger P."/>
            <person name="Mueller R.-W."/>
            <person name="Bruemmer F."/>
            <person name="Labrenz M."/>
            <person name="Spormann A.M."/>
            <person name="Op Den Camp H."/>
            <person name="Overmann J."/>
            <person name="Amann R."/>
            <person name="Jetten M.S.M."/>
            <person name="Mascher T."/>
            <person name="Medema M.H."/>
            <person name="Devos D.P."/>
            <person name="Kaster A.-K."/>
            <person name="Ovreas L."/>
            <person name="Rohde M."/>
            <person name="Galperin M.Y."/>
            <person name="Jogler C."/>
        </authorList>
    </citation>
    <scope>NUCLEOTIDE SEQUENCE [LARGE SCALE GENOMIC DNA]</scope>
    <source>
        <strain evidence="2 3">Poly59</strain>
    </source>
</reference>